<evidence type="ECO:0000256" key="1">
    <source>
        <dbReference type="SAM" id="SignalP"/>
    </source>
</evidence>
<dbReference type="InterPro" id="IPR028994">
    <property type="entry name" value="Integrin_alpha_N"/>
</dbReference>
<organism evidence="2 3">
    <name type="scientific">Eikenella glucosivorans</name>
    <dbReference type="NCBI Taxonomy" id="2766967"/>
    <lineage>
        <taxon>Bacteria</taxon>
        <taxon>Pseudomonadati</taxon>
        <taxon>Pseudomonadota</taxon>
        <taxon>Betaproteobacteria</taxon>
        <taxon>Neisseriales</taxon>
        <taxon>Neisseriaceae</taxon>
        <taxon>Eikenella</taxon>
    </lineage>
</organism>
<comment type="caution">
    <text evidence="2">The sequence shown here is derived from an EMBL/GenBank/DDBJ whole genome shotgun (WGS) entry which is preliminary data.</text>
</comment>
<evidence type="ECO:0000313" key="3">
    <source>
        <dbReference type="Proteomes" id="UP000768471"/>
    </source>
</evidence>
<dbReference type="RefSeq" id="WP_197903867.1">
    <property type="nucleotide sequence ID" value="NZ_JACSGR010000007.1"/>
</dbReference>
<sequence>MKPALLILLAALPLAAHARSLTVSAPKLPPGWQAEVSSNGCNRDGMICLSPAQITLRHGNFSQTFQSEQLGFTDTGLRPDDIRMGDYNFDGKLDLAIRNGNNGHYSSPSYDIYVQTQSGRFVKSRELTELASDYLGMFQVDAARRTLTTAARDGCCFRVEETWQIIPGRSPQKIAVTTWDSRQANGAYTEITTKRLVNGRWRESVRRER</sequence>
<gene>
    <name evidence="2" type="ORF">H9Q10_10185</name>
</gene>
<dbReference type="SUPFAM" id="SSF69318">
    <property type="entry name" value="Integrin alpha N-terminal domain"/>
    <property type="match status" value="1"/>
</dbReference>
<reference evidence="2 3" key="1">
    <citation type="submission" date="2020-09" db="EMBL/GenBank/DDBJ databases">
        <title>Eikenella S3660 sp. nov., isolated from a throat swab.</title>
        <authorList>
            <person name="Buhl M."/>
        </authorList>
    </citation>
    <scope>NUCLEOTIDE SEQUENCE [LARGE SCALE GENOMIC DNA]</scope>
    <source>
        <strain evidence="2 3">S3360</strain>
    </source>
</reference>
<feature type="signal peptide" evidence="1">
    <location>
        <begin position="1"/>
        <end position="18"/>
    </location>
</feature>
<feature type="chain" id="PRO_5045676430" evidence="1">
    <location>
        <begin position="19"/>
        <end position="209"/>
    </location>
</feature>
<keyword evidence="1" id="KW-0732">Signal</keyword>
<evidence type="ECO:0000313" key="2">
    <source>
        <dbReference type="EMBL" id="MBH5330030.1"/>
    </source>
</evidence>
<protein>
    <submittedName>
        <fullName evidence="2">VCBS repeat-containing protein</fullName>
    </submittedName>
</protein>
<name>A0ABS0NCI5_9NEIS</name>
<proteinExistence type="predicted"/>
<accession>A0ABS0NCI5</accession>
<dbReference type="EMBL" id="JACSGR010000007">
    <property type="protein sequence ID" value="MBH5330030.1"/>
    <property type="molecule type" value="Genomic_DNA"/>
</dbReference>
<dbReference type="InterPro" id="IPR058087">
    <property type="entry name" value="XAC2610_dom"/>
</dbReference>
<dbReference type="Proteomes" id="UP000768471">
    <property type="component" value="Unassembled WGS sequence"/>
</dbReference>
<keyword evidence="3" id="KW-1185">Reference proteome</keyword>
<dbReference type="NCBIfam" id="NF047539">
    <property type="entry name" value="XAC2610_fam"/>
    <property type="match status" value="1"/>
</dbReference>